<dbReference type="InterPro" id="IPR006015">
    <property type="entry name" value="Universal_stress_UspA"/>
</dbReference>
<dbReference type="Gene3D" id="3.40.50.620">
    <property type="entry name" value="HUPs"/>
    <property type="match status" value="1"/>
</dbReference>
<accession>A0ABV6KUW3</accession>
<dbReference type="Pfam" id="PF00582">
    <property type="entry name" value="Usp"/>
    <property type="match status" value="1"/>
</dbReference>
<dbReference type="PANTHER" id="PTHR46268">
    <property type="entry name" value="STRESS RESPONSE PROTEIN NHAX"/>
    <property type="match status" value="1"/>
</dbReference>
<evidence type="ECO:0000259" key="2">
    <source>
        <dbReference type="Pfam" id="PF00582"/>
    </source>
</evidence>
<protein>
    <submittedName>
        <fullName evidence="3">Universal stress protein</fullName>
    </submittedName>
</protein>
<dbReference type="EMBL" id="JBHLUU010000117">
    <property type="protein sequence ID" value="MFC0477114.1"/>
    <property type="molecule type" value="Genomic_DNA"/>
</dbReference>
<comment type="similarity">
    <text evidence="1">Belongs to the universal stress protein A family.</text>
</comment>
<name>A0ABV6KUW3_9BACI</name>
<organism evidence="3 4">
    <name type="scientific">Robertmurraya beringensis</name>
    <dbReference type="NCBI Taxonomy" id="641660"/>
    <lineage>
        <taxon>Bacteria</taxon>
        <taxon>Bacillati</taxon>
        <taxon>Bacillota</taxon>
        <taxon>Bacilli</taxon>
        <taxon>Bacillales</taxon>
        <taxon>Bacillaceae</taxon>
        <taxon>Robertmurraya</taxon>
    </lineage>
</organism>
<dbReference type="InterPro" id="IPR014729">
    <property type="entry name" value="Rossmann-like_a/b/a_fold"/>
</dbReference>
<evidence type="ECO:0000256" key="1">
    <source>
        <dbReference type="ARBA" id="ARBA00008791"/>
    </source>
</evidence>
<keyword evidence="4" id="KW-1185">Reference proteome</keyword>
<proteinExistence type="inferred from homology"/>
<dbReference type="SUPFAM" id="SSF52402">
    <property type="entry name" value="Adenine nucleotide alpha hydrolases-like"/>
    <property type="match status" value="1"/>
</dbReference>
<dbReference type="Proteomes" id="UP001589738">
    <property type="component" value="Unassembled WGS sequence"/>
</dbReference>
<evidence type="ECO:0000313" key="3">
    <source>
        <dbReference type="EMBL" id="MFC0477114.1"/>
    </source>
</evidence>
<comment type="caution">
    <text evidence="3">The sequence shown here is derived from an EMBL/GenBank/DDBJ whole genome shotgun (WGS) entry which is preliminary data.</text>
</comment>
<gene>
    <name evidence="3" type="ORF">ACFFHF_18075</name>
</gene>
<dbReference type="CDD" id="cd00293">
    <property type="entry name" value="USP-like"/>
    <property type="match status" value="1"/>
</dbReference>
<reference evidence="3 4" key="1">
    <citation type="submission" date="2024-09" db="EMBL/GenBank/DDBJ databases">
        <authorList>
            <person name="Sun Q."/>
            <person name="Mori K."/>
        </authorList>
    </citation>
    <scope>NUCLEOTIDE SEQUENCE [LARGE SCALE GENOMIC DNA]</scope>
    <source>
        <strain evidence="3 4">CGMCC 1.9126</strain>
    </source>
</reference>
<sequence length="139" mass="15154">MYKNIILATDGSDHAKRAAENAMHIASCSPGSLVEIVFVVDADKVKSDVLSHWNSADLDGKRKERIREVEKMARTYEVSYKVTILQGDPGPAIVEYANSHHADIIVIGSRGLSGLQEFVLGSVSHKVAKRANCPVLIVK</sequence>
<dbReference type="RefSeq" id="WP_160549627.1">
    <property type="nucleotide sequence ID" value="NZ_JBHLUU010000117.1"/>
</dbReference>
<dbReference type="InterPro" id="IPR006016">
    <property type="entry name" value="UspA"/>
</dbReference>
<dbReference type="PANTHER" id="PTHR46268:SF6">
    <property type="entry name" value="UNIVERSAL STRESS PROTEIN UP12"/>
    <property type="match status" value="1"/>
</dbReference>
<feature type="domain" description="UspA" evidence="2">
    <location>
        <begin position="1"/>
        <end position="139"/>
    </location>
</feature>
<evidence type="ECO:0000313" key="4">
    <source>
        <dbReference type="Proteomes" id="UP001589738"/>
    </source>
</evidence>
<dbReference type="PRINTS" id="PR01438">
    <property type="entry name" value="UNVRSLSTRESS"/>
</dbReference>